<dbReference type="Pfam" id="PF15801">
    <property type="entry name" value="zf-C6H2"/>
    <property type="match status" value="1"/>
</dbReference>
<comment type="function">
    <text evidence="8 10">Cotranslationally removes the N-terminal methionine from nascent proteins. The N-terminal methionine is often cleaved when the second residue in the primary sequence is small and uncharged (Met-Ala-, Cys, Gly, Pro, Ser, Thr, or Val).</text>
</comment>
<dbReference type="Pfam" id="PF00557">
    <property type="entry name" value="Peptidase_M24"/>
    <property type="match status" value="1"/>
</dbReference>
<keyword evidence="5 9" id="KW-0863">Zinc-finger</keyword>
<comment type="subunit">
    <text evidence="8">Associates with the 60S ribosomal subunit of the 80S translational complex.</text>
</comment>
<dbReference type="STRING" id="1169540.A0A0G4GYB1"/>
<evidence type="ECO:0000256" key="4">
    <source>
        <dbReference type="ARBA" id="ARBA00022723"/>
    </source>
</evidence>
<evidence type="ECO:0000256" key="1">
    <source>
        <dbReference type="ARBA" id="ARBA00022438"/>
    </source>
</evidence>
<dbReference type="InterPro" id="IPR000994">
    <property type="entry name" value="Pept_M24"/>
</dbReference>
<evidence type="ECO:0000256" key="5">
    <source>
        <dbReference type="ARBA" id="ARBA00022771"/>
    </source>
</evidence>
<dbReference type="AlphaFoldDB" id="A0A0G4GYB1"/>
<evidence type="ECO:0000256" key="8">
    <source>
        <dbReference type="HAMAP-Rule" id="MF_03174"/>
    </source>
</evidence>
<feature type="region of interest" description="Disordered" evidence="11">
    <location>
        <begin position="395"/>
        <end position="422"/>
    </location>
</feature>
<dbReference type="SUPFAM" id="SSF55920">
    <property type="entry name" value="Creatinase/aminopeptidase"/>
    <property type="match status" value="1"/>
</dbReference>
<comment type="catalytic activity">
    <reaction evidence="8 10">
        <text>Release of N-terminal amino acids, preferentially methionine, from peptides and arylamides.</text>
        <dbReference type="EC" id="3.4.11.18"/>
    </reaction>
</comment>
<dbReference type="EC" id="3.4.11.18" evidence="10"/>
<comment type="cofactor">
    <cofactor evidence="8">
        <name>Zn(2+)</name>
        <dbReference type="ChEBI" id="CHEBI:29105"/>
    </cofactor>
    <cofactor evidence="8">
        <name>Co(2+)</name>
        <dbReference type="ChEBI" id="CHEBI:48828"/>
    </cofactor>
    <cofactor evidence="8">
        <name>Mn(2+)</name>
        <dbReference type="ChEBI" id="CHEBI:29035"/>
    </cofactor>
    <cofactor evidence="8">
        <name>Fe(2+)</name>
        <dbReference type="ChEBI" id="CHEBI:29033"/>
    </cofactor>
    <text evidence="8">Binds 2 divalent metal cations per subunit. Has a high-affinity and a low affinity metal-binding site. The true nature of the physiological cofactor is under debate. The enzyme is active with zinc, cobalt, manganese or divalent iron ions. Has high activity with zinc; zinc cofactor is transferred into the active site region by the ZNG1 zinc chaperone.</text>
</comment>
<dbReference type="InterPro" id="IPR031615">
    <property type="entry name" value="Zfn-C6H2"/>
</dbReference>
<feature type="binding site" evidence="8">
    <location>
        <position position="291"/>
    </location>
    <ligand>
        <name>Zn(2+)</name>
        <dbReference type="ChEBI" id="CHEBI:29105"/>
        <label>4</label>
        <note>catalytic</note>
    </ligand>
</feature>
<evidence type="ECO:0000313" key="13">
    <source>
        <dbReference type="EMBL" id="CEM36111.1"/>
    </source>
</evidence>
<dbReference type="VEuPathDB" id="CryptoDB:Vbra_19073"/>
<dbReference type="InterPro" id="IPR002467">
    <property type="entry name" value="Pept_M24A_MAP1"/>
</dbReference>
<dbReference type="GO" id="GO:0004239">
    <property type="term" value="F:initiator methionyl aminopeptidase activity"/>
    <property type="evidence" value="ECO:0007669"/>
    <property type="project" value="UniProtKB-UniRule"/>
</dbReference>
<feature type="binding site" evidence="8">
    <location>
        <position position="355"/>
    </location>
    <ligand>
        <name>Zn(2+)</name>
        <dbReference type="ChEBI" id="CHEBI:29105"/>
        <label>3</label>
    </ligand>
</feature>
<keyword evidence="14" id="KW-1185">Reference proteome</keyword>
<dbReference type="PhylomeDB" id="A0A0G4GYB1"/>
<comment type="subcellular location">
    <subcellularLocation>
        <location evidence="8">Cytoplasm</location>
    </subcellularLocation>
</comment>
<dbReference type="EMBL" id="CDMY01000878">
    <property type="protein sequence ID" value="CEM36111.1"/>
    <property type="molecule type" value="Genomic_DNA"/>
</dbReference>
<dbReference type="InterPro" id="IPR036005">
    <property type="entry name" value="Creatinase/aminopeptidase-like"/>
</dbReference>
<dbReference type="GO" id="GO:0008270">
    <property type="term" value="F:zinc ion binding"/>
    <property type="evidence" value="ECO:0007669"/>
    <property type="project" value="UniProtKB-KW"/>
</dbReference>
<keyword evidence="2 8" id="KW-0963">Cytoplasm</keyword>
<evidence type="ECO:0000259" key="12">
    <source>
        <dbReference type="PROSITE" id="PS52013"/>
    </source>
</evidence>
<proteinExistence type="inferred from homology"/>
<keyword evidence="6 8" id="KW-0378">Hydrolase</keyword>
<dbReference type="PROSITE" id="PS00680">
    <property type="entry name" value="MAP_1"/>
    <property type="match status" value="1"/>
</dbReference>
<gene>
    <name evidence="13" type="ORF">Vbra_19073</name>
</gene>
<evidence type="ECO:0000256" key="11">
    <source>
        <dbReference type="SAM" id="MobiDB-lite"/>
    </source>
</evidence>
<dbReference type="NCBIfam" id="TIGR00500">
    <property type="entry name" value="met_pdase_I"/>
    <property type="match status" value="1"/>
</dbReference>
<evidence type="ECO:0000256" key="6">
    <source>
        <dbReference type="ARBA" id="ARBA00022801"/>
    </source>
</evidence>
<dbReference type="PRINTS" id="PR00599">
    <property type="entry name" value="MAPEPTIDASE"/>
</dbReference>
<feature type="binding site" evidence="8">
    <location>
        <position position="200"/>
    </location>
    <ligand>
        <name>a protein</name>
        <dbReference type="ChEBI" id="CHEBI:16541"/>
    </ligand>
    <ligandPart>
        <name>N-terminal L-methionine residue</name>
        <dbReference type="ChEBI" id="CHEBI:64731"/>
    </ligandPart>
</feature>
<dbReference type="PROSITE" id="PS52013">
    <property type="entry name" value="ZF_C6H2"/>
    <property type="match status" value="1"/>
</dbReference>
<dbReference type="FunCoup" id="A0A0G4GYB1">
    <property type="interactions" value="595"/>
</dbReference>
<dbReference type="HAMAP" id="MF_01974">
    <property type="entry name" value="MetAP_1"/>
    <property type="match status" value="1"/>
</dbReference>
<evidence type="ECO:0000256" key="10">
    <source>
        <dbReference type="RuleBase" id="RU003653"/>
    </source>
</evidence>
<feature type="compositionally biased region" description="Polar residues" evidence="11">
    <location>
        <begin position="405"/>
        <end position="414"/>
    </location>
</feature>
<accession>A0A0G4GYB1</accession>
<comment type="similarity">
    <text evidence="8 9">Belongs to the peptidase M24A family. Methionine aminopeptidase type 1 subfamily.</text>
</comment>
<evidence type="ECO:0000256" key="3">
    <source>
        <dbReference type="ARBA" id="ARBA00022670"/>
    </source>
</evidence>
<dbReference type="GO" id="GO:0006508">
    <property type="term" value="P:proteolysis"/>
    <property type="evidence" value="ECO:0007669"/>
    <property type="project" value="UniProtKB-KW"/>
</dbReference>
<feature type="binding site" evidence="8">
    <location>
        <position position="298"/>
    </location>
    <ligand>
        <name>a protein</name>
        <dbReference type="ChEBI" id="CHEBI:16541"/>
    </ligand>
    <ligandPart>
        <name>N-terminal L-methionine residue</name>
        <dbReference type="ChEBI" id="CHEBI:64731"/>
    </ligandPart>
</feature>
<feature type="binding site" evidence="8">
    <location>
        <position position="217"/>
    </location>
    <ligand>
        <name>Zn(2+)</name>
        <dbReference type="ChEBI" id="CHEBI:29105"/>
        <label>3</label>
    </ligand>
</feature>
<evidence type="ECO:0000313" key="14">
    <source>
        <dbReference type="Proteomes" id="UP000041254"/>
    </source>
</evidence>
<feature type="binding site" evidence="8">
    <location>
        <position position="228"/>
    </location>
    <ligand>
        <name>Zn(2+)</name>
        <dbReference type="ChEBI" id="CHEBI:29105"/>
        <label>4</label>
        <note>catalytic</note>
    </ligand>
</feature>
<dbReference type="Proteomes" id="UP000041254">
    <property type="component" value="Unassembled WGS sequence"/>
</dbReference>
<dbReference type="GO" id="GO:0070006">
    <property type="term" value="F:metalloaminopeptidase activity"/>
    <property type="evidence" value="ECO:0007669"/>
    <property type="project" value="UniProtKB-UniRule"/>
</dbReference>
<feature type="binding site" evidence="8">
    <location>
        <position position="228"/>
    </location>
    <ligand>
        <name>Zn(2+)</name>
        <dbReference type="ChEBI" id="CHEBI:29105"/>
        <label>3</label>
    </ligand>
</feature>
<evidence type="ECO:0000256" key="2">
    <source>
        <dbReference type="ARBA" id="ARBA00022490"/>
    </source>
</evidence>
<reference evidence="13 14" key="1">
    <citation type="submission" date="2014-11" db="EMBL/GenBank/DDBJ databases">
        <authorList>
            <person name="Zhu J."/>
            <person name="Qi W."/>
            <person name="Song R."/>
        </authorList>
    </citation>
    <scope>NUCLEOTIDE SEQUENCE [LARGE SCALE GENOMIC DNA]</scope>
</reference>
<comment type="cofactor">
    <cofactor evidence="10">
        <name>Co(2+)</name>
        <dbReference type="ChEBI" id="CHEBI:48828"/>
    </cofactor>
    <cofactor evidence="10">
        <name>Zn(2+)</name>
        <dbReference type="ChEBI" id="CHEBI:29105"/>
    </cofactor>
    <cofactor evidence="10">
        <name>Mn(2+)</name>
        <dbReference type="ChEBI" id="CHEBI:29035"/>
    </cofactor>
    <cofactor evidence="10">
        <name>Fe(2+)</name>
        <dbReference type="ChEBI" id="CHEBI:29033"/>
    </cofactor>
    <text evidence="10">Binds 2 divalent metal cations per subunit. Has a high-affinity and a low affinity metal-binding site. The true nature of the physiological cofactor is under debate. The enzyme is active with cobalt, zinc, manganese or divalent iron ions.</text>
</comment>
<feature type="binding site" evidence="8">
    <location>
        <position position="324"/>
    </location>
    <ligand>
        <name>Zn(2+)</name>
        <dbReference type="ChEBI" id="CHEBI:29105"/>
        <label>4</label>
        <note>catalytic</note>
    </ligand>
</feature>
<keyword evidence="1 8" id="KW-0031">Aminopeptidase</keyword>
<dbReference type="OrthoDB" id="3209743at2759"/>
<keyword evidence="4 8" id="KW-0479">Metal-binding</keyword>
<dbReference type="OMA" id="INQGTHQ"/>
<feature type="binding site" evidence="8">
    <location>
        <position position="355"/>
    </location>
    <ligand>
        <name>Zn(2+)</name>
        <dbReference type="ChEBI" id="CHEBI:29105"/>
        <label>4</label>
        <note>catalytic</note>
    </ligand>
</feature>
<keyword evidence="3 8" id="KW-0645">Protease</keyword>
<keyword evidence="7" id="KW-0862">Zinc</keyword>
<protein>
    <recommendedName>
        <fullName evidence="10">Methionine aminopeptidase</fullName>
        <ecNumber evidence="10">3.4.11.18</ecNumber>
    </recommendedName>
</protein>
<organism evidence="13 14">
    <name type="scientific">Vitrella brassicaformis (strain CCMP3155)</name>
    <dbReference type="NCBI Taxonomy" id="1169540"/>
    <lineage>
        <taxon>Eukaryota</taxon>
        <taxon>Sar</taxon>
        <taxon>Alveolata</taxon>
        <taxon>Colpodellida</taxon>
        <taxon>Vitrellaceae</taxon>
        <taxon>Vitrella</taxon>
    </lineage>
</organism>
<feature type="domain" description="C6H2-type" evidence="12">
    <location>
        <begin position="1"/>
        <end position="45"/>
    </location>
</feature>
<evidence type="ECO:0000256" key="9">
    <source>
        <dbReference type="PROSITE-ProRule" id="PRU01357"/>
    </source>
</evidence>
<sequence>MTESTMSCPTCIKLDLPQAIFCGQECFRESWAKHKKVHKAAERALAVSAAADHAVSAIKDDEVTGGVPWRTDEHMRVFCGYIFSGPLRPWPISPRRQVPTHIERPDYAEKGIPLSEEMARQKPGIEIKTEEQIQRLRESCRLGREALDYAHSLIRPGVTCDEIDEKVHWFIVSRDGYPSPLNYMHFKKSCCTSVNEVICHGVPDTRPLEEGDIVNVDITVFYKGMHGDLNETYFVGKVDKDSHKLVRGAYACLMDAIRLCKPGMMYREVGNVIQRTAARYGLQVVRSYCGHGIGNLFHTAPNVPHYAKNKAVGLMKPGHTFTIEPMINMGTWKDRTWPDDWTAVTVDGKRSAQFEHTLLITETGVQILTARLPTSPPHDFTPDEGVDILGDRIEGGVEMNGGSCQGNSQANNRQPDAWDLDT</sequence>
<dbReference type="PANTHER" id="PTHR43330:SF7">
    <property type="entry name" value="METHIONINE AMINOPEPTIDASE 1"/>
    <property type="match status" value="1"/>
</dbReference>
<dbReference type="GO" id="GO:0005829">
    <property type="term" value="C:cytosol"/>
    <property type="evidence" value="ECO:0007669"/>
    <property type="project" value="TreeGrafter"/>
</dbReference>
<dbReference type="InterPro" id="IPR001714">
    <property type="entry name" value="Pept_M24_MAP"/>
</dbReference>
<dbReference type="InParanoid" id="A0A0G4GYB1"/>
<name>A0A0G4GYB1_VITBC</name>
<dbReference type="PANTHER" id="PTHR43330">
    <property type="entry name" value="METHIONINE AMINOPEPTIDASE"/>
    <property type="match status" value="1"/>
</dbReference>
<dbReference type="Gene3D" id="3.90.230.10">
    <property type="entry name" value="Creatinase/methionine aminopeptidase superfamily"/>
    <property type="match status" value="1"/>
</dbReference>
<dbReference type="CDD" id="cd01086">
    <property type="entry name" value="MetAP1"/>
    <property type="match status" value="1"/>
</dbReference>
<evidence type="ECO:0000256" key="7">
    <source>
        <dbReference type="ARBA" id="ARBA00022833"/>
    </source>
</evidence>